<name>A0A427Y401_9TREE</name>
<feature type="domain" description="Nudix hydrolase" evidence="2">
    <location>
        <begin position="93"/>
        <end position="233"/>
    </location>
</feature>
<dbReference type="GO" id="GO:0006753">
    <property type="term" value="P:nucleoside phosphate metabolic process"/>
    <property type="evidence" value="ECO:0007669"/>
    <property type="project" value="TreeGrafter"/>
</dbReference>
<organism evidence="3 4">
    <name type="scientific">Apiotrichum porosum</name>
    <dbReference type="NCBI Taxonomy" id="105984"/>
    <lineage>
        <taxon>Eukaryota</taxon>
        <taxon>Fungi</taxon>
        <taxon>Dikarya</taxon>
        <taxon>Basidiomycota</taxon>
        <taxon>Agaricomycotina</taxon>
        <taxon>Tremellomycetes</taxon>
        <taxon>Trichosporonales</taxon>
        <taxon>Trichosporonaceae</taxon>
        <taxon>Apiotrichum</taxon>
    </lineage>
</organism>
<accession>A0A427Y401</accession>
<evidence type="ECO:0000313" key="4">
    <source>
        <dbReference type="Proteomes" id="UP000279236"/>
    </source>
</evidence>
<dbReference type="RefSeq" id="XP_028478596.1">
    <property type="nucleotide sequence ID" value="XM_028619624.1"/>
</dbReference>
<dbReference type="InterPro" id="IPR000086">
    <property type="entry name" value="NUDIX_hydrolase_dom"/>
</dbReference>
<dbReference type="GO" id="GO:0005634">
    <property type="term" value="C:nucleus"/>
    <property type="evidence" value="ECO:0007669"/>
    <property type="project" value="TreeGrafter"/>
</dbReference>
<evidence type="ECO:0000313" key="3">
    <source>
        <dbReference type="EMBL" id="RSH85811.1"/>
    </source>
</evidence>
<dbReference type="PANTHER" id="PTHR11839:SF1">
    <property type="entry name" value="ADP-SUGAR PYROPHOSPHATASE"/>
    <property type="match status" value="1"/>
</dbReference>
<evidence type="ECO:0000259" key="2">
    <source>
        <dbReference type="PROSITE" id="PS51462"/>
    </source>
</evidence>
<dbReference type="PROSITE" id="PS51462">
    <property type="entry name" value="NUDIX"/>
    <property type="match status" value="1"/>
</dbReference>
<dbReference type="PROSITE" id="PS00893">
    <property type="entry name" value="NUDIX_BOX"/>
    <property type="match status" value="1"/>
</dbReference>
<sequence length="243" mass="26601">MGCPHLASRPLLTRTTALLHRFSTPALKHRTHPVSLRPTVILSRAMSHKPQIIETEQFSTPAKWLRLERIKWRDQEGKERFWEVANRSTRSKGGVDSCHILALVHHSAGKSVVLIEQYRPPAGATVIEFPAGLIDEGEDAATTALRELHEETGYTGAGVTVRSVSPVLVKDPGMTGANMNLVTVDIRLPPDAPEPVPKLEEGEHIVKRLVPLTQLSQVLREYADKGFAIDALVASVAVGLTLA</sequence>
<gene>
    <name evidence="3" type="ORF">EHS24_003991</name>
</gene>
<protein>
    <recommendedName>
        <fullName evidence="2">Nudix hydrolase domain-containing protein</fullName>
    </recommendedName>
</protein>
<dbReference type="STRING" id="105984.A0A427Y401"/>
<dbReference type="Proteomes" id="UP000279236">
    <property type="component" value="Unassembled WGS sequence"/>
</dbReference>
<dbReference type="InterPro" id="IPR015797">
    <property type="entry name" value="NUDIX_hydrolase-like_dom_sf"/>
</dbReference>
<dbReference type="Gene3D" id="3.90.79.10">
    <property type="entry name" value="Nucleoside Triphosphate Pyrophosphohydrolase"/>
    <property type="match status" value="1"/>
</dbReference>
<dbReference type="CDD" id="cd18888">
    <property type="entry name" value="NUDIX_ADPRase_Nudt5"/>
    <property type="match status" value="1"/>
</dbReference>
<comment type="caution">
    <text evidence="3">The sequence shown here is derived from an EMBL/GenBank/DDBJ whole genome shotgun (WGS) entry which is preliminary data.</text>
</comment>
<dbReference type="EMBL" id="RSCE01000002">
    <property type="protein sequence ID" value="RSH85811.1"/>
    <property type="molecule type" value="Genomic_DNA"/>
</dbReference>
<dbReference type="GO" id="GO:0047631">
    <property type="term" value="F:ADP-ribose diphosphatase activity"/>
    <property type="evidence" value="ECO:0007669"/>
    <property type="project" value="TreeGrafter"/>
</dbReference>
<proteinExistence type="predicted"/>
<dbReference type="Pfam" id="PF00293">
    <property type="entry name" value="NUDIX"/>
    <property type="match status" value="1"/>
</dbReference>
<reference evidence="3 4" key="1">
    <citation type="submission" date="2018-11" db="EMBL/GenBank/DDBJ databases">
        <title>Genome sequence of Apiotrichum porosum DSM 27194.</title>
        <authorList>
            <person name="Aliyu H."/>
            <person name="Gorte O."/>
            <person name="Ochsenreither K."/>
        </authorList>
    </citation>
    <scope>NUCLEOTIDE SEQUENCE [LARGE SCALE GENOMIC DNA]</scope>
    <source>
        <strain evidence="3 4">DSM 27194</strain>
    </source>
</reference>
<dbReference type="InterPro" id="IPR020084">
    <property type="entry name" value="NUDIX_hydrolase_CS"/>
</dbReference>
<dbReference type="AlphaFoldDB" id="A0A427Y401"/>
<evidence type="ECO:0000256" key="1">
    <source>
        <dbReference type="ARBA" id="ARBA00022801"/>
    </source>
</evidence>
<keyword evidence="1" id="KW-0378">Hydrolase</keyword>
<dbReference type="PANTHER" id="PTHR11839">
    <property type="entry name" value="UDP/ADP-SUGAR PYROPHOSPHATASE"/>
    <property type="match status" value="1"/>
</dbReference>
<keyword evidence="4" id="KW-1185">Reference proteome</keyword>
<dbReference type="SUPFAM" id="SSF55811">
    <property type="entry name" value="Nudix"/>
    <property type="match status" value="1"/>
</dbReference>
<dbReference type="GO" id="GO:0019693">
    <property type="term" value="P:ribose phosphate metabolic process"/>
    <property type="evidence" value="ECO:0007669"/>
    <property type="project" value="TreeGrafter"/>
</dbReference>
<dbReference type="GeneID" id="39588534"/>
<dbReference type="OrthoDB" id="10249920at2759"/>